<organism evidence="1">
    <name type="scientific">metagenome</name>
    <dbReference type="NCBI Taxonomy" id="256318"/>
    <lineage>
        <taxon>unclassified sequences</taxon>
        <taxon>metagenomes</taxon>
    </lineage>
</organism>
<gene>
    <name evidence="1" type="ORF">NOCA1160097</name>
</gene>
<dbReference type="InterPro" id="IPR027434">
    <property type="entry name" value="Homing_endonucl"/>
</dbReference>
<sequence length="247" mass="27835">MYEPRDRARALALLDEGAGLSSASRATGIARSTIRAWSRDPGALATQCCRCAGSYPSRGGDYVALLGFYLGDGCISRHRSRTTLRISCDPAWPSVIRDIDRLIAAVHPEGRASHVRAPGTLVVHTTWKHWPCLFPQHGPGRKHERPIGLETWQEDVVRAFPADFLRGLFHSDGARVNKWATRMVAGQRKRYDYPRWQFSNRSDDIMALCFWALDLVEVPWRRSGPWTVSVSRREAVTRLDELIGPKS</sequence>
<dbReference type="AlphaFoldDB" id="A0A2P2CA73"/>
<dbReference type="Gene3D" id="3.10.28.10">
    <property type="entry name" value="Homing endonucleases"/>
    <property type="match status" value="1"/>
</dbReference>
<proteinExistence type="predicted"/>
<name>A0A2P2CA73_9ZZZZ</name>
<dbReference type="EMBL" id="CZKB01000008">
    <property type="protein sequence ID" value="CUR58866.1"/>
    <property type="molecule type" value="Genomic_DNA"/>
</dbReference>
<evidence type="ECO:0000313" key="1">
    <source>
        <dbReference type="EMBL" id="CUR58866.1"/>
    </source>
</evidence>
<reference evidence="1" key="1">
    <citation type="submission" date="2015-08" db="EMBL/GenBank/DDBJ databases">
        <authorList>
            <person name="Babu N.S."/>
            <person name="Beckwith C.J."/>
            <person name="Beseler K.G."/>
            <person name="Brison A."/>
            <person name="Carone J.V."/>
            <person name="Caskin T.P."/>
            <person name="Diamond M."/>
            <person name="Durham M.E."/>
            <person name="Foxe J.M."/>
            <person name="Go M."/>
            <person name="Henderson B.A."/>
            <person name="Jones I.B."/>
            <person name="McGettigan J.A."/>
            <person name="Micheletti S.J."/>
            <person name="Nasrallah M.E."/>
            <person name="Ortiz D."/>
            <person name="Piller C.R."/>
            <person name="Privatt S.R."/>
            <person name="Schneider S.L."/>
            <person name="Sharp S."/>
            <person name="Smith T.C."/>
            <person name="Stanton J.D."/>
            <person name="Ullery H.E."/>
            <person name="Wilson R.J."/>
            <person name="Serrano M.G."/>
            <person name="Buck G."/>
            <person name="Lee V."/>
            <person name="Wang Y."/>
            <person name="Carvalho R."/>
            <person name="Voegtly L."/>
            <person name="Shi R."/>
            <person name="Duckworth R."/>
            <person name="Johnson A."/>
            <person name="Loviza R."/>
            <person name="Walstead R."/>
            <person name="Shah Z."/>
            <person name="Kiflezghi M."/>
            <person name="Wade K."/>
            <person name="Ball S.L."/>
            <person name="Bradley K.W."/>
            <person name="Asai D.J."/>
            <person name="Bowman C.A."/>
            <person name="Russell D.A."/>
            <person name="Pope W.H."/>
            <person name="Jacobs-Sera D."/>
            <person name="Hendrix R.W."/>
            <person name="Hatfull G.F."/>
        </authorList>
    </citation>
    <scope>NUCLEOTIDE SEQUENCE</scope>
</reference>
<protein>
    <recommendedName>
        <fullName evidence="2">Transcriptional regulator</fullName>
    </recommendedName>
</protein>
<evidence type="ECO:0008006" key="2">
    <source>
        <dbReference type="Google" id="ProtNLM"/>
    </source>
</evidence>
<accession>A0A2P2CA73</accession>